<organism evidence="4 5">
    <name type="scientific">Paramylibacter ulvae</name>
    <dbReference type="NCBI Taxonomy" id="1651968"/>
    <lineage>
        <taxon>Bacteria</taxon>
        <taxon>Pseudomonadati</taxon>
        <taxon>Pseudomonadota</taxon>
        <taxon>Alphaproteobacteria</taxon>
        <taxon>Rhodobacterales</taxon>
        <taxon>Paracoccaceae</taxon>
        <taxon>Paramylibacter</taxon>
    </lineage>
</organism>
<dbReference type="InterPro" id="IPR005269">
    <property type="entry name" value="LOG"/>
</dbReference>
<dbReference type="NCBIfam" id="TIGR00730">
    <property type="entry name" value="Rossman fold protein, TIGR00730 family"/>
    <property type="match status" value="1"/>
</dbReference>
<dbReference type="EMBL" id="BMZF01000004">
    <property type="protein sequence ID" value="GHA53734.1"/>
    <property type="molecule type" value="Genomic_DNA"/>
</dbReference>
<dbReference type="SUPFAM" id="SSF102405">
    <property type="entry name" value="MCP/YpsA-like"/>
    <property type="match status" value="1"/>
</dbReference>
<comment type="catalytic activity">
    <reaction evidence="1">
        <text>AMP + H2O = D-ribose 5-phosphate + adenine</text>
        <dbReference type="Rhea" id="RHEA:20129"/>
        <dbReference type="ChEBI" id="CHEBI:15377"/>
        <dbReference type="ChEBI" id="CHEBI:16708"/>
        <dbReference type="ChEBI" id="CHEBI:78346"/>
        <dbReference type="ChEBI" id="CHEBI:456215"/>
        <dbReference type="EC" id="3.2.2.4"/>
    </reaction>
</comment>
<evidence type="ECO:0000313" key="5">
    <source>
        <dbReference type="Proteomes" id="UP000634455"/>
    </source>
</evidence>
<dbReference type="InterPro" id="IPR031100">
    <property type="entry name" value="LOG_fam"/>
</dbReference>
<dbReference type="Gene3D" id="3.40.50.450">
    <property type="match status" value="1"/>
</dbReference>
<name>A0ABQ3D2T0_9RHOB</name>
<dbReference type="EC" id="3.2.2.n1" evidence="3"/>
<dbReference type="Pfam" id="PF03641">
    <property type="entry name" value="Lysine_decarbox"/>
    <property type="match status" value="1"/>
</dbReference>
<gene>
    <name evidence="4" type="ORF">GCM10008927_19520</name>
</gene>
<evidence type="ECO:0000256" key="1">
    <source>
        <dbReference type="ARBA" id="ARBA00000274"/>
    </source>
</evidence>
<evidence type="ECO:0000313" key="4">
    <source>
        <dbReference type="EMBL" id="GHA53734.1"/>
    </source>
</evidence>
<evidence type="ECO:0000256" key="3">
    <source>
        <dbReference type="RuleBase" id="RU363015"/>
    </source>
</evidence>
<proteinExistence type="inferred from homology"/>
<keyword evidence="3" id="KW-0378">Hydrolase</keyword>
<comment type="caution">
    <text evidence="4">The sequence shown here is derived from an EMBL/GenBank/DDBJ whole genome shotgun (WGS) entry which is preliminary data.</text>
</comment>
<dbReference type="Proteomes" id="UP000634455">
    <property type="component" value="Unassembled WGS sequence"/>
</dbReference>
<dbReference type="RefSeq" id="WP_189640518.1">
    <property type="nucleotide sequence ID" value="NZ_BMZF01000004.1"/>
</dbReference>
<comment type="similarity">
    <text evidence="2 3">Belongs to the LOG family.</text>
</comment>
<reference evidence="5" key="1">
    <citation type="journal article" date="2019" name="Int. J. Syst. Evol. Microbiol.">
        <title>The Global Catalogue of Microorganisms (GCM) 10K type strain sequencing project: providing services to taxonomists for standard genome sequencing and annotation.</title>
        <authorList>
            <consortium name="The Broad Institute Genomics Platform"/>
            <consortium name="The Broad Institute Genome Sequencing Center for Infectious Disease"/>
            <person name="Wu L."/>
            <person name="Ma J."/>
        </authorList>
    </citation>
    <scope>NUCLEOTIDE SEQUENCE [LARGE SCALE GENOMIC DNA]</scope>
    <source>
        <strain evidence="5">KCTC 32465</strain>
    </source>
</reference>
<dbReference type="PANTHER" id="PTHR31223">
    <property type="entry name" value="LOG FAMILY PROTEIN YJL055W"/>
    <property type="match status" value="1"/>
</dbReference>
<keyword evidence="5" id="KW-1185">Reference proteome</keyword>
<accession>A0ABQ3D2T0</accession>
<dbReference type="PANTHER" id="PTHR31223:SF70">
    <property type="entry name" value="LOG FAMILY PROTEIN YJL055W"/>
    <property type="match status" value="1"/>
</dbReference>
<sequence length="186" mass="20468">MAQNLNKSVCVYCGSRMGTQDSFKQSATDLGRALAESNLRLVYGAGDVGLMGAVANAAQSAGGQTFGVIPVHLLDQEVGKRDLTHFIITENMHERKKVMVMNSDAFVLLPGGLGSLDEFFELLTWRQLGLHEKHCVILNVDGYWDPMITMIDHQIENGFVAPHNRDFFTICNSVPAAMRVLNQVLS</sequence>
<evidence type="ECO:0000256" key="2">
    <source>
        <dbReference type="ARBA" id="ARBA00006763"/>
    </source>
</evidence>
<protein>
    <recommendedName>
        <fullName evidence="3">Cytokinin riboside 5'-monophosphate phosphoribohydrolase</fullName>
        <ecNumber evidence="3">3.2.2.n1</ecNumber>
    </recommendedName>
</protein>
<keyword evidence="3" id="KW-0203">Cytokinin biosynthesis</keyword>